<dbReference type="Gene3D" id="3.40.50.1820">
    <property type="entry name" value="alpha/beta hydrolase"/>
    <property type="match status" value="1"/>
</dbReference>
<dbReference type="InterPro" id="IPR029058">
    <property type="entry name" value="AB_hydrolase_fold"/>
</dbReference>
<keyword evidence="2" id="KW-1185">Reference proteome</keyword>
<proteinExistence type="predicted"/>
<evidence type="ECO:0000313" key="1">
    <source>
        <dbReference type="EMBL" id="AIY66772.1"/>
    </source>
</evidence>
<dbReference type="STRING" id="1348114.OM33_16775"/>
<protein>
    <recommendedName>
        <fullName evidence="3">Esterase</fullName>
    </recommendedName>
</protein>
<organism evidence="1 2">
    <name type="scientific">Pseudoalteromonas piratica</name>
    <dbReference type="NCBI Taxonomy" id="1348114"/>
    <lineage>
        <taxon>Bacteria</taxon>
        <taxon>Pseudomonadati</taxon>
        <taxon>Pseudomonadota</taxon>
        <taxon>Gammaproteobacteria</taxon>
        <taxon>Alteromonadales</taxon>
        <taxon>Pseudoalteromonadaceae</taxon>
        <taxon>Pseudoalteromonas</taxon>
    </lineage>
</organism>
<dbReference type="InterPro" id="IPR050583">
    <property type="entry name" value="Mycobacterial_A85_antigen"/>
</dbReference>
<sequence>MLFLLLVSPVILANTLSTNQLISSPSLGYDLQYRVHVPANLEQSKKYKTLYVVDGQSFLFNGKLHKVITSNISNNNIEPIISVFIDSRDPHNLQLNRRNEQFMCNPKYATFFINELLPQIQRDYPSSKKREDNVIMGVSFGGLNAACFGLMIDDYFGGLAMFSPANTEMLKVIRKSYNKAKPQPARVFISFGTKNDNILAGRRFKESLEKLNFDVHYFENNEGHNWKNWLPLLDDMLSVFFVRHKS</sequence>
<dbReference type="Pfam" id="PF00756">
    <property type="entry name" value="Esterase"/>
    <property type="match status" value="1"/>
</dbReference>
<accession>A0A0A7ELE2</accession>
<evidence type="ECO:0000313" key="2">
    <source>
        <dbReference type="Proteomes" id="UP000030341"/>
    </source>
</evidence>
<dbReference type="eggNOG" id="COG2382">
    <property type="taxonomic scope" value="Bacteria"/>
</dbReference>
<dbReference type="KEGG" id="pseo:OM33_16775"/>
<dbReference type="EMBL" id="CP009889">
    <property type="protein sequence ID" value="AIY66772.1"/>
    <property type="molecule type" value="Genomic_DNA"/>
</dbReference>
<dbReference type="InterPro" id="IPR000801">
    <property type="entry name" value="Esterase-like"/>
</dbReference>
<dbReference type="AlphaFoldDB" id="A0A0A7ELE2"/>
<dbReference type="PANTHER" id="PTHR48098">
    <property type="entry name" value="ENTEROCHELIN ESTERASE-RELATED"/>
    <property type="match status" value="1"/>
</dbReference>
<dbReference type="PANTHER" id="PTHR48098:SF3">
    <property type="entry name" value="IRON(III) ENTEROBACTIN ESTERASE"/>
    <property type="match status" value="1"/>
</dbReference>
<dbReference type="SUPFAM" id="SSF53474">
    <property type="entry name" value="alpha/beta-Hydrolases"/>
    <property type="match status" value="1"/>
</dbReference>
<dbReference type="RefSeq" id="WP_040135271.1">
    <property type="nucleotide sequence ID" value="NZ_CP009889.1"/>
</dbReference>
<gene>
    <name evidence="1" type="ORF">OM33_16775</name>
</gene>
<evidence type="ECO:0008006" key="3">
    <source>
        <dbReference type="Google" id="ProtNLM"/>
    </source>
</evidence>
<reference evidence="1 2" key="1">
    <citation type="submission" date="2014-11" db="EMBL/GenBank/DDBJ databases">
        <title>Complete Genome Sequence of Pseudoalteromonas sp. Strain OCN003 Isolated from Kaneohe Bay, Oahu, Hawaii.</title>
        <authorList>
            <person name="Beurmann S."/>
            <person name="Videau P."/>
            <person name="Ushijima B."/>
            <person name="Smith A.M."/>
            <person name="Aeby G.S."/>
            <person name="Callahan S.M."/>
            <person name="Belcaid M."/>
        </authorList>
    </citation>
    <scope>NUCLEOTIDE SEQUENCE [LARGE SCALE GENOMIC DNA]</scope>
    <source>
        <strain evidence="1 2">OCN003</strain>
    </source>
</reference>
<dbReference type="Proteomes" id="UP000030341">
    <property type="component" value="Chromosome 2"/>
</dbReference>
<dbReference type="HOGENOM" id="CLU_1128324_0_0_6"/>
<name>A0A0A7ELE2_9GAMM</name>